<dbReference type="EMBL" id="ML996691">
    <property type="protein sequence ID" value="KAF2402578.1"/>
    <property type="molecule type" value="Genomic_DNA"/>
</dbReference>
<sequence length="232" mass="26082">MGWDSWVGFFWADGFFFVRVRVRVCFRFDGGSFFCGMGDIPATFARASLVLLAHFSWTYTHLPPARRIRPSVSLQTLFPYTHPSYLTSATTGSVRFTSFPGRLKRSLAVQKRLIIFLAWSYKAVVERSNLSIYALPCLLCLSICPVGYTKCTALRFQTGAYGLVSDLSRLMGCFASYVCVYIGVEKGRMEVDMHVESSASRVHFDVSSLCEVECPCLLKARAHACRRRLDGS</sequence>
<dbReference type="AlphaFoldDB" id="A0A6G1I2Q3"/>
<evidence type="ECO:0000313" key="2">
    <source>
        <dbReference type="Proteomes" id="UP000799640"/>
    </source>
</evidence>
<protein>
    <submittedName>
        <fullName evidence="1">Uncharacterized protein</fullName>
    </submittedName>
</protein>
<dbReference type="Proteomes" id="UP000799640">
    <property type="component" value="Unassembled WGS sequence"/>
</dbReference>
<gene>
    <name evidence="1" type="ORF">EJ06DRAFT_346203</name>
</gene>
<keyword evidence="2" id="KW-1185">Reference proteome</keyword>
<evidence type="ECO:0000313" key="1">
    <source>
        <dbReference type="EMBL" id="KAF2402578.1"/>
    </source>
</evidence>
<reference evidence="1" key="1">
    <citation type="journal article" date="2020" name="Stud. Mycol.">
        <title>101 Dothideomycetes genomes: a test case for predicting lifestyles and emergence of pathogens.</title>
        <authorList>
            <person name="Haridas S."/>
            <person name="Albert R."/>
            <person name="Binder M."/>
            <person name="Bloem J."/>
            <person name="Labutti K."/>
            <person name="Salamov A."/>
            <person name="Andreopoulos B."/>
            <person name="Baker S."/>
            <person name="Barry K."/>
            <person name="Bills G."/>
            <person name="Bluhm B."/>
            <person name="Cannon C."/>
            <person name="Castanera R."/>
            <person name="Culley D."/>
            <person name="Daum C."/>
            <person name="Ezra D."/>
            <person name="Gonzalez J."/>
            <person name="Henrissat B."/>
            <person name="Kuo A."/>
            <person name="Liang C."/>
            <person name="Lipzen A."/>
            <person name="Lutzoni F."/>
            <person name="Magnuson J."/>
            <person name="Mondo S."/>
            <person name="Nolan M."/>
            <person name="Ohm R."/>
            <person name="Pangilinan J."/>
            <person name="Park H.-J."/>
            <person name="Ramirez L."/>
            <person name="Alfaro M."/>
            <person name="Sun H."/>
            <person name="Tritt A."/>
            <person name="Yoshinaga Y."/>
            <person name="Zwiers L.-H."/>
            <person name="Turgeon B."/>
            <person name="Goodwin S."/>
            <person name="Spatafora J."/>
            <person name="Crous P."/>
            <person name="Grigoriev I."/>
        </authorList>
    </citation>
    <scope>NUCLEOTIDE SEQUENCE</scope>
    <source>
        <strain evidence="1">CBS 262.69</strain>
    </source>
</reference>
<name>A0A6G1I2Q3_9PEZI</name>
<accession>A0A6G1I2Q3</accession>
<proteinExistence type="predicted"/>
<organism evidence="1 2">
    <name type="scientific">Trichodelitschia bisporula</name>
    <dbReference type="NCBI Taxonomy" id="703511"/>
    <lineage>
        <taxon>Eukaryota</taxon>
        <taxon>Fungi</taxon>
        <taxon>Dikarya</taxon>
        <taxon>Ascomycota</taxon>
        <taxon>Pezizomycotina</taxon>
        <taxon>Dothideomycetes</taxon>
        <taxon>Dothideomycetes incertae sedis</taxon>
        <taxon>Phaeotrichales</taxon>
        <taxon>Phaeotrichaceae</taxon>
        <taxon>Trichodelitschia</taxon>
    </lineage>
</organism>